<keyword evidence="3" id="KW-1185">Reference proteome</keyword>
<gene>
    <name evidence="2" type="ORF">CVM52_24450</name>
</gene>
<dbReference type="Proteomes" id="UP000231553">
    <property type="component" value="Unassembled WGS sequence"/>
</dbReference>
<dbReference type="GO" id="GO:0016740">
    <property type="term" value="F:transferase activity"/>
    <property type="evidence" value="ECO:0007669"/>
    <property type="project" value="UniProtKB-KW"/>
</dbReference>
<reference evidence="2 3" key="1">
    <citation type="journal article" date="2018" name="Int. J. Syst. Evol. Microbiol.">
        <title>Pseudooceanicola lipolyticus sp. nov., a marine alphaproteobacterium, reclassification of Oceanicola flagellatus as Pseudooceanicola flagellatus comb. nov. and emended description of the genus Pseudooceanicola.</title>
        <authorList>
            <person name="Huang M.-M."/>
            <person name="Guo L.-L."/>
            <person name="Wu Y.-H."/>
            <person name="Lai Q.-L."/>
            <person name="Shao Z.-Z."/>
            <person name="Wang C.-S."/>
            <person name="Wu M."/>
            <person name="Xu X.-W."/>
        </authorList>
    </citation>
    <scope>NUCLEOTIDE SEQUENCE [LARGE SCALE GENOMIC DNA]</scope>
    <source>
        <strain evidence="2 3">157</strain>
    </source>
</reference>
<evidence type="ECO:0000259" key="1">
    <source>
        <dbReference type="Pfam" id="PF00535"/>
    </source>
</evidence>
<keyword evidence="2" id="KW-0808">Transferase</keyword>
<protein>
    <submittedName>
        <fullName evidence="2">Family 2 glycosyl transferase</fullName>
    </submittedName>
</protein>
<dbReference type="AlphaFoldDB" id="A0A2M8ITZ6"/>
<proteinExistence type="predicted"/>
<evidence type="ECO:0000313" key="2">
    <source>
        <dbReference type="EMBL" id="PJE34020.1"/>
    </source>
</evidence>
<name>A0A2M8ITZ6_9RHOB</name>
<dbReference type="InterPro" id="IPR001173">
    <property type="entry name" value="Glyco_trans_2-like"/>
</dbReference>
<dbReference type="Pfam" id="PF00535">
    <property type="entry name" value="Glycos_transf_2"/>
    <property type="match status" value="1"/>
</dbReference>
<dbReference type="Gene3D" id="3.90.550.10">
    <property type="entry name" value="Spore Coat Polysaccharide Biosynthesis Protein SpsA, Chain A"/>
    <property type="match status" value="1"/>
</dbReference>
<dbReference type="PANTHER" id="PTHR43685:SF2">
    <property type="entry name" value="GLYCOSYLTRANSFERASE 2-LIKE DOMAIN-CONTAINING PROTEIN"/>
    <property type="match status" value="1"/>
</dbReference>
<dbReference type="InterPro" id="IPR029044">
    <property type="entry name" value="Nucleotide-diphossugar_trans"/>
</dbReference>
<evidence type="ECO:0000313" key="3">
    <source>
        <dbReference type="Proteomes" id="UP000231553"/>
    </source>
</evidence>
<dbReference type="OrthoDB" id="5291101at2"/>
<accession>A0A2M8ITZ6</accession>
<dbReference type="InterPro" id="IPR050834">
    <property type="entry name" value="Glycosyltransf_2"/>
</dbReference>
<dbReference type="SUPFAM" id="SSF53448">
    <property type="entry name" value="Nucleotide-diphospho-sugar transferases"/>
    <property type="match status" value="1"/>
</dbReference>
<organism evidence="2 3">
    <name type="scientific">Pseudooceanicola lipolyticus</name>
    <dbReference type="NCBI Taxonomy" id="2029104"/>
    <lineage>
        <taxon>Bacteria</taxon>
        <taxon>Pseudomonadati</taxon>
        <taxon>Pseudomonadota</taxon>
        <taxon>Alphaproteobacteria</taxon>
        <taxon>Rhodobacterales</taxon>
        <taxon>Paracoccaceae</taxon>
        <taxon>Pseudooceanicola</taxon>
    </lineage>
</organism>
<comment type="caution">
    <text evidence="2">The sequence shown here is derived from an EMBL/GenBank/DDBJ whole genome shotgun (WGS) entry which is preliminary data.</text>
</comment>
<dbReference type="RefSeq" id="WP_100164908.1">
    <property type="nucleotide sequence ID" value="NZ_PGTB01000256.1"/>
</dbReference>
<dbReference type="PANTHER" id="PTHR43685">
    <property type="entry name" value="GLYCOSYLTRANSFERASE"/>
    <property type="match status" value="1"/>
</dbReference>
<dbReference type="EMBL" id="PGTB01000256">
    <property type="protein sequence ID" value="PJE34020.1"/>
    <property type="molecule type" value="Genomic_DNA"/>
</dbReference>
<feature type="domain" description="Glycosyltransferase 2-like" evidence="1">
    <location>
        <begin position="7"/>
        <end position="133"/>
    </location>
</feature>
<sequence>MDYPKISMVIGSYNRRKLLELCIEAVREELHHEAYEIIVVDGGSTDGTVEWLTAQKDIISIIQHNRGEWRGKPLTRKPWAYFMNLAFQAASGKYICMLSDDSLIVPGAIMNGIDLFDEMLAQGVKLGGVAFYFRDYPVRKKYAVAVNVGNLYVNHGLYLNAAMKEVGYCDENYHFYFADTDLCLKMKAAGYKVISSKTSFVEHYFEATPEIRASNNDERKERDRRRLIEKWAGSAYPEEDRAKYEKIVGYWDYHPRGFEDPLSTIEKLISASKSD</sequence>